<dbReference type="Gene3D" id="2.170.150.80">
    <property type="entry name" value="NAC domain"/>
    <property type="match status" value="1"/>
</dbReference>
<sequence length="398" mass="46306">MYSLGVVFDPSDRDIVSHYLPMLISGESMSSLGDLQYVIGFADIYSTKPSVFFDVNNGNGLPFLKSNQRFIFTHRQRISKKNANGKRPRRILESHHYDEKLGVGDSGGYWRSSTAEKPILDEQRKEIGFVRTLNFFEFEDAKKSRKDATKTRWLMHEYRLPGDTFQEWVICKIKDTARSPHDEYSDSIWEKELFGKLLLPHSDDNHYHQDEYQSQIQSSTVFNDGNLPSYEVDQLLDDDPFKEVDQLLEINDDNQIQTQSFTVFNKGNLPRYEVDQLLYAHEKEISKDDDPFKEVDQLLEINDDNQIQTQSSTVFNNGNLPRYEVDQLLYAHEKEVSKDNDPFKEVDQLLEINDDNQIADYPFKEMEQLLGMNDNDPIADVDEALATMNSYYLPDLLD</sequence>
<gene>
    <name evidence="6" type="ORF">TCM_025165</name>
</gene>
<keyword evidence="2" id="KW-0238">DNA-binding</keyword>
<dbReference type="SUPFAM" id="SSF101941">
    <property type="entry name" value="NAC domain"/>
    <property type="match status" value="1"/>
</dbReference>
<feature type="domain" description="NAC" evidence="5">
    <location>
        <begin position="2"/>
        <end position="176"/>
    </location>
</feature>
<dbReference type="PANTHER" id="PTHR31719:SF94">
    <property type="entry name" value="PROTEIN ATAF2"/>
    <property type="match status" value="1"/>
</dbReference>
<protein>
    <recommendedName>
        <fullName evidence="5">NAC domain-containing protein</fullName>
    </recommendedName>
</protein>
<dbReference type="GO" id="GO:0003677">
    <property type="term" value="F:DNA binding"/>
    <property type="evidence" value="ECO:0007669"/>
    <property type="project" value="UniProtKB-KW"/>
</dbReference>
<evidence type="ECO:0000313" key="6">
    <source>
        <dbReference type="EMBL" id="EOY09781.1"/>
    </source>
</evidence>
<dbReference type="InterPro" id="IPR036093">
    <property type="entry name" value="NAC_dom_sf"/>
</dbReference>
<dbReference type="PANTHER" id="PTHR31719">
    <property type="entry name" value="NAC TRANSCRIPTION FACTOR 56"/>
    <property type="match status" value="1"/>
</dbReference>
<accession>A0A061EYB7</accession>
<evidence type="ECO:0000256" key="4">
    <source>
        <dbReference type="ARBA" id="ARBA00023242"/>
    </source>
</evidence>
<evidence type="ECO:0000259" key="5">
    <source>
        <dbReference type="PROSITE" id="PS51005"/>
    </source>
</evidence>
<dbReference type="Proteomes" id="UP000026915">
    <property type="component" value="Chromosome 5"/>
</dbReference>
<name>A0A061EYB7_THECC</name>
<dbReference type="eggNOG" id="ENOG502SURI">
    <property type="taxonomic scope" value="Eukaryota"/>
</dbReference>
<evidence type="ECO:0000256" key="1">
    <source>
        <dbReference type="ARBA" id="ARBA00023015"/>
    </source>
</evidence>
<proteinExistence type="predicted"/>
<keyword evidence="7" id="KW-1185">Reference proteome</keyword>
<dbReference type="Gramene" id="EOY09781">
    <property type="protein sequence ID" value="EOY09781"/>
    <property type="gene ID" value="TCM_025165"/>
</dbReference>
<dbReference type="AlphaFoldDB" id="A0A061EYB7"/>
<dbReference type="Pfam" id="PF02365">
    <property type="entry name" value="NAM"/>
    <property type="match status" value="1"/>
</dbReference>
<evidence type="ECO:0000313" key="7">
    <source>
        <dbReference type="Proteomes" id="UP000026915"/>
    </source>
</evidence>
<dbReference type="HOGENOM" id="CLU_068788_0_0_1"/>
<dbReference type="InParanoid" id="A0A061EYB7"/>
<organism evidence="6 7">
    <name type="scientific">Theobroma cacao</name>
    <name type="common">Cacao</name>
    <name type="synonym">Cocoa</name>
    <dbReference type="NCBI Taxonomy" id="3641"/>
    <lineage>
        <taxon>Eukaryota</taxon>
        <taxon>Viridiplantae</taxon>
        <taxon>Streptophyta</taxon>
        <taxon>Embryophyta</taxon>
        <taxon>Tracheophyta</taxon>
        <taxon>Spermatophyta</taxon>
        <taxon>Magnoliopsida</taxon>
        <taxon>eudicotyledons</taxon>
        <taxon>Gunneridae</taxon>
        <taxon>Pentapetalae</taxon>
        <taxon>rosids</taxon>
        <taxon>malvids</taxon>
        <taxon>Malvales</taxon>
        <taxon>Malvaceae</taxon>
        <taxon>Byttnerioideae</taxon>
        <taxon>Theobroma</taxon>
    </lineage>
</organism>
<dbReference type="PROSITE" id="PS51005">
    <property type="entry name" value="NAC"/>
    <property type="match status" value="1"/>
</dbReference>
<dbReference type="EMBL" id="CM001883">
    <property type="protein sequence ID" value="EOY09781.1"/>
    <property type="molecule type" value="Genomic_DNA"/>
</dbReference>
<keyword evidence="1" id="KW-0805">Transcription regulation</keyword>
<keyword evidence="4" id="KW-0539">Nucleus</keyword>
<evidence type="ECO:0000256" key="2">
    <source>
        <dbReference type="ARBA" id="ARBA00023125"/>
    </source>
</evidence>
<dbReference type="InterPro" id="IPR003441">
    <property type="entry name" value="NAC-dom"/>
</dbReference>
<reference evidence="6 7" key="1">
    <citation type="journal article" date="2013" name="Genome Biol.">
        <title>The genome sequence of the most widely cultivated cacao type and its use to identify candidate genes regulating pod color.</title>
        <authorList>
            <person name="Motamayor J.C."/>
            <person name="Mockaitis K."/>
            <person name="Schmutz J."/>
            <person name="Haiminen N."/>
            <person name="Iii D.L."/>
            <person name="Cornejo O."/>
            <person name="Findley S.D."/>
            <person name="Zheng P."/>
            <person name="Utro F."/>
            <person name="Royaert S."/>
            <person name="Saski C."/>
            <person name="Jenkins J."/>
            <person name="Podicheti R."/>
            <person name="Zhao M."/>
            <person name="Scheffler B.E."/>
            <person name="Stack J.C."/>
            <person name="Feltus F.A."/>
            <person name="Mustiga G.M."/>
            <person name="Amores F."/>
            <person name="Phillips W."/>
            <person name="Marelli J.P."/>
            <person name="May G.D."/>
            <person name="Shapiro H."/>
            <person name="Ma J."/>
            <person name="Bustamante C.D."/>
            <person name="Schnell R.J."/>
            <person name="Main D."/>
            <person name="Gilbert D."/>
            <person name="Parida L."/>
            <person name="Kuhn D.N."/>
        </authorList>
    </citation>
    <scope>NUCLEOTIDE SEQUENCE [LARGE SCALE GENOMIC DNA]</scope>
    <source>
        <strain evidence="7">cv. Matina 1-6</strain>
    </source>
</reference>
<evidence type="ECO:0000256" key="3">
    <source>
        <dbReference type="ARBA" id="ARBA00023163"/>
    </source>
</evidence>
<keyword evidence="3" id="KW-0804">Transcription</keyword>
<dbReference type="GO" id="GO:0006355">
    <property type="term" value="P:regulation of DNA-templated transcription"/>
    <property type="evidence" value="ECO:0007669"/>
    <property type="project" value="InterPro"/>
</dbReference>